<protein>
    <submittedName>
        <fullName evidence="4">TetR/AcrR family transcriptional regulator</fullName>
    </submittedName>
</protein>
<dbReference type="EMBL" id="JAMAST010000010">
    <property type="protein sequence ID" value="MCL1632134.1"/>
    <property type="molecule type" value="Genomic_DNA"/>
</dbReference>
<keyword evidence="1 2" id="KW-0238">DNA-binding</keyword>
<evidence type="ECO:0000259" key="3">
    <source>
        <dbReference type="PROSITE" id="PS50977"/>
    </source>
</evidence>
<keyword evidence="5" id="KW-1185">Reference proteome</keyword>
<dbReference type="RefSeq" id="WP_249101459.1">
    <property type="nucleotide sequence ID" value="NZ_JAMAST010000010.1"/>
</dbReference>
<evidence type="ECO:0000256" key="1">
    <source>
        <dbReference type="ARBA" id="ARBA00023125"/>
    </source>
</evidence>
<dbReference type="PANTHER" id="PTHR30328:SF54">
    <property type="entry name" value="HTH-TYPE TRANSCRIPTIONAL REPRESSOR SCO4008"/>
    <property type="match status" value="1"/>
</dbReference>
<dbReference type="Proteomes" id="UP001203004">
    <property type="component" value="Unassembled WGS sequence"/>
</dbReference>
<feature type="DNA-binding region" description="H-T-H motif" evidence="2">
    <location>
        <begin position="33"/>
        <end position="52"/>
    </location>
</feature>
<accession>A0ABT0MCZ8</accession>
<dbReference type="SUPFAM" id="SSF48498">
    <property type="entry name" value="Tetracyclin repressor-like, C-terminal domain"/>
    <property type="match status" value="1"/>
</dbReference>
<dbReference type="Gene3D" id="1.10.357.10">
    <property type="entry name" value="Tetracycline Repressor, domain 2"/>
    <property type="match status" value="1"/>
</dbReference>
<evidence type="ECO:0000313" key="5">
    <source>
        <dbReference type="Proteomes" id="UP001203004"/>
    </source>
</evidence>
<feature type="domain" description="HTH tetR-type" evidence="3">
    <location>
        <begin position="10"/>
        <end position="70"/>
    </location>
</feature>
<dbReference type="PANTHER" id="PTHR30328">
    <property type="entry name" value="TRANSCRIPTIONAL REPRESSOR"/>
    <property type="match status" value="1"/>
</dbReference>
<dbReference type="InterPro" id="IPR050109">
    <property type="entry name" value="HTH-type_TetR-like_transc_reg"/>
</dbReference>
<sequence>MASKRAQGKEIKRNKVIDAAEHLFFSKGFAQTTMDDLCAQAHLSKRTLYVYFNSKDQLYFEIMIRGYKQLITMLEENQQSLPVIDRLKQMAYTVYQFSVLYPDYFTAIFSYENRAADFEKGVPDASKEECYRLGEQVFQKLTDLIEEGQNSGIFRRKPDAVQTAVILWSCLHGILNTAKVKKNYLASFHSIPSDSLIRQAFEVIIRSICIDSGGDC</sequence>
<name>A0ABT0MCZ8_9BACL</name>
<dbReference type="InterPro" id="IPR009057">
    <property type="entry name" value="Homeodomain-like_sf"/>
</dbReference>
<evidence type="ECO:0000256" key="2">
    <source>
        <dbReference type="PROSITE-ProRule" id="PRU00335"/>
    </source>
</evidence>
<organism evidence="4 5">
    <name type="scientific">Sporolactobacillus mangiferae</name>
    <dbReference type="NCBI Taxonomy" id="2940498"/>
    <lineage>
        <taxon>Bacteria</taxon>
        <taxon>Bacillati</taxon>
        <taxon>Bacillota</taxon>
        <taxon>Bacilli</taxon>
        <taxon>Bacillales</taxon>
        <taxon>Sporolactobacillaceae</taxon>
        <taxon>Sporolactobacillus</taxon>
    </lineage>
</organism>
<comment type="caution">
    <text evidence="4">The sequence shown here is derived from an EMBL/GenBank/DDBJ whole genome shotgun (WGS) entry which is preliminary data.</text>
</comment>
<dbReference type="Pfam" id="PF00440">
    <property type="entry name" value="TetR_N"/>
    <property type="match status" value="1"/>
</dbReference>
<dbReference type="SUPFAM" id="SSF46689">
    <property type="entry name" value="Homeodomain-like"/>
    <property type="match status" value="1"/>
</dbReference>
<evidence type="ECO:0000313" key="4">
    <source>
        <dbReference type="EMBL" id="MCL1632134.1"/>
    </source>
</evidence>
<dbReference type="PROSITE" id="PS50977">
    <property type="entry name" value="HTH_TETR_2"/>
    <property type="match status" value="1"/>
</dbReference>
<dbReference type="PROSITE" id="PS01081">
    <property type="entry name" value="HTH_TETR_1"/>
    <property type="match status" value="1"/>
</dbReference>
<dbReference type="Gene3D" id="1.10.10.60">
    <property type="entry name" value="Homeodomain-like"/>
    <property type="match status" value="1"/>
</dbReference>
<dbReference type="InterPro" id="IPR023772">
    <property type="entry name" value="DNA-bd_HTH_TetR-type_CS"/>
</dbReference>
<dbReference type="PRINTS" id="PR00455">
    <property type="entry name" value="HTHTETR"/>
</dbReference>
<gene>
    <name evidence="4" type="ORF">M3N64_09240</name>
</gene>
<reference evidence="4 5" key="1">
    <citation type="submission" date="2022-05" db="EMBL/GenBank/DDBJ databases">
        <title>Sporolactobacillus sp nov CPB3-1, isolated from tree bark (Mangifera indica L.).</title>
        <authorList>
            <person name="Phuengjayaem S."/>
            <person name="Tanasupawat S."/>
        </authorList>
    </citation>
    <scope>NUCLEOTIDE SEQUENCE [LARGE SCALE GENOMIC DNA]</scope>
    <source>
        <strain evidence="4 5">CPB3-1</strain>
    </source>
</reference>
<proteinExistence type="predicted"/>
<dbReference type="InterPro" id="IPR001647">
    <property type="entry name" value="HTH_TetR"/>
</dbReference>
<dbReference type="InterPro" id="IPR036271">
    <property type="entry name" value="Tet_transcr_reg_TetR-rel_C_sf"/>
</dbReference>